<evidence type="ECO:0000256" key="10">
    <source>
        <dbReference type="ARBA" id="ARBA00044501"/>
    </source>
</evidence>
<proteinExistence type="inferred from homology"/>
<dbReference type="HAMAP" id="MF_01665">
    <property type="entry name" value="HemeA_synth_type2"/>
    <property type="match status" value="1"/>
</dbReference>
<dbReference type="InterPro" id="IPR023754">
    <property type="entry name" value="HemeA_Synthase_type2"/>
</dbReference>
<dbReference type="GO" id="GO:0046872">
    <property type="term" value="F:metal ion binding"/>
    <property type="evidence" value="ECO:0007669"/>
    <property type="project" value="UniProtKB-KW"/>
</dbReference>
<reference evidence="13" key="1">
    <citation type="submission" date="2021-01" db="EMBL/GenBank/DDBJ databases">
        <authorList>
            <person name="Corre E."/>
            <person name="Pelletier E."/>
            <person name="Niang G."/>
            <person name="Scheremetjew M."/>
            <person name="Finn R."/>
            <person name="Kale V."/>
            <person name="Holt S."/>
            <person name="Cochrane G."/>
            <person name="Meng A."/>
            <person name="Brown T."/>
            <person name="Cohen L."/>
        </authorList>
    </citation>
    <scope>NUCLEOTIDE SEQUENCE</scope>
    <source>
        <strain evidence="13">CCMP1510</strain>
    </source>
</reference>
<dbReference type="PANTHER" id="PTHR23289">
    <property type="entry name" value="CYTOCHROME C OXIDASE ASSEMBLY PROTEIN COX15"/>
    <property type="match status" value="1"/>
</dbReference>
<evidence type="ECO:0000256" key="6">
    <source>
        <dbReference type="ARBA" id="ARBA00023002"/>
    </source>
</evidence>
<comment type="catalytic activity">
    <reaction evidence="11">
        <text>Fe(II)-heme o + 2 A + H2O = Fe(II)-heme a + 2 AH2</text>
        <dbReference type="Rhea" id="RHEA:63388"/>
        <dbReference type="ChEBI" id="CHEBI:13193"/>
        <dbReference type="ChEBI" id="CHEBI:15377"/>
        <dbReference type="ChEBI" id="CHEBI:17499"/>
        <dbReference type="ChEBI" id="CHEBI:60530"/>
        <dbReference type="ChEBI" id="CHEBI:61715"/>
        <dbReference type="EC" id="1.17.99.9"/>
    </reaction>
    <physiologicalReaction direction="left-to-right" evidence="11">
        <dbReference type="Rhea" id="RHEA:63389"/>
    </physiologicalReaction>
</comment>
<feature type="transmembrane region" description="Helical" evidence="12">
    <location>
        <begin position="138"/>
        <end position="156"/>
    </location>
</feature>
<evidence type="ECO:0000256" key="8">
    <source>
        <dbReference type="ARBA" id="ARBA00023133"/>
    </source>
</evidence>
<sequence length="432" mass="47543">MQRNVTMMLRRPVLMGMHQRNTLNTQSLRRNAGSKLNFLCRELSTTGPPPVNPQIGWWLAGCGGVVGGMVAVGGLTRLTKSGLSMTEWRLQGSMFPLNEEQWNEEFQRYQKYPEFQQRKDMSLNEFKTIFWWEYGHRMLGRFIGLCFVVPFTYFSFRRMIPNWLLPRCWGLLGLGATQGLVGWWMVKSGLNIETSSAFGDPNKEIRVSPYRLATHLGLALTTYVGLIWSALDVFKAATNSPFSSTQQLGRLPQFAAVTSMLVFATALSGAFVAGNDAGRAYNTFPKMTDDSWMPPDMFILTPIYRNFFENTGTVQFDHRCLAALTTAAVITQLMATLPKWNQLTKSTKVATTATGFALTAQVALGIATLLLYVPIPLAAAHQCGSLLLLAASLASAHALRSGPLLMASTRRVVLNSTSPISSSSIAGAAVSS</sequence>
<keyword evidence="6" id="KW-0560">Oxidoreductase</keyword>
<feature type="transmembrane region" description="Helical" evidence="12">
    <location>
        <begin position="349"/>
        <end position="373"/>
    </location>
</feature>
<feature type="transmembrane region" description="Helical" evidence="12">
    <location>
        <begin position="55"/>
        <end position="75"/>
    </location>
</feature>
<evidence type="ECO:0000256" key="7">
    <source>
        <dbReference type="ARBA" id="ARBA00023004"/>
    </source>
</evidence>
<dbReference type="PANTHER" id="PTHR23289:SF2">
    <property type="entry name" value="CYTOCHROME C OXIDASE ASSEMBLY PROTEIN COX15 HOMOLOG"/>
    <property type="match status" value="1"/>
</dbReference>
<evidence type="ECO:0000256" key="2">
    <source>
        <dbReference type="ARBA" id="ARBA00004141"/>
    </source>
</evidence>
<evidence type="ECO:0000256" key="9">
    <source>
        <dbReference type="ARBA" id="ARBA00023136"/>
    </source>
</evidence>
<feature type="transmembrane region" description="Helical" evidence="12">
    <location>
        <begin position="212"/>
        <end position="231"/>
    </location>
</feature>
<dbReference type="GO" id="GO:0120547">
    <property type="term" value="F:heme A synthase activity"/>
    <property type="evidence" value="ECO:0007669"/>
    <property type="project" value="UniProtKB-EC"/>
</dbReference>
<dbReference type="GO" id="GO:0005743">
    <property type="term" value="C:mitochondrial inner membrane"/>
    <property type="evidence" value="ECO:0007669"/>
    <property type="project" value="TreeGrafter"/>
</dbReference>
<evidence type="ECO:0000256" key="12">
    <source>
        <dbReference type="SAM" id="Phobius"/>
    </source>
</evidence>
<evidence type="ECO:0000256" key="11">
    <source>
        <dbReference type="ARBA" id="ARBA00048044"/>
    </source>
</evidence>
<accession>A0A7S3JRB6</accession>
<evidence type="ECO:0000313" key="13">
    <source>
        <dbReference type="EMBL" id="CAE0360886.1"/>
    </source>
</evidence>
<comment type="subcellular location">
    <subcellularLocation>
        <location evidence="2">Membrane</location>
        <topology evidence="2">Multi-pass membrane protein</topology>
    </subcellularLocation>
</comment>
<dbReference type="InterPro" id="IPR003780">
    <property type="entry name" value="COX15/CtaA_fam"/>
</dbReference>
<feature type="transmembrane region" description="Helical" evidence="12">
    <location>
        <begin position="251"/>
        <end position="273"/>
    </location>
</feature>
<protein>
    <submittedName>
        <fullName evidence="13">Uncharacterized protein</fullName>
    </submittedName>
</protein>
<dbReference type="GO" id="GO:0016653">
    <property type="term" value="F:oxidoreductase activity, acting on NAD(P)H, heme protein as acceptor"/>
    <property type="evidence" value="ECO:0007669"/>
    <property type="project" value="TreeGrafter"/>
</dbReference>
<gene>
    <name evidence="13" type="ORF">ALAG00032_LOCUS1618</name>
</gene>
<evidence type="ECO:0000256" key="4">
    <source>
        <dbReference type="ARBA" id="ARBA00022723"/>
    </source>
</evidence>
<dbReference type="GO" id="GO:0006784">
    <property type="term" value="P:heme A biosynthetic process"/>
    <property type="evidence" value="ECO:0007669"/>
    <property type="project" value="InterPro"/>
</dbReference>
<keyword evidence="8" id="KW-0350">Heme biosynthesis</keyword>
<evidence type="ECO:0000256" key="5">
    <source>
        <dbReference type="ARBA" id="ARBA00022989"/>
    </source>
</evidence>
<evidence type="ECO:0000256" key="3">
    <source>
        <dbReference type="ARBA" id="ARBA00022692"/>
    </source>
</evidence>
<keyword evidence="9 12" id="KW-0472">Membrane</keyword>
<evidence type="ECO:0000256" key="1">
    <source>
        <dbReference type="ARBA" id="ARBA00001970"/>
    </source>
</evidence>
<name>A0A7S3JRB6_9STRA</name>
<keyword evidence="3 12" id="KW-0812">Transmembrane</keyword>
<dbReference type="EMBL" id="HBIJ01002349">
    <property type="protein sequence ID" value="CAE0360886.1"/>
    <property type="molecule type" value="Transcribed_RNA"/>
</dbReference>
<comment type="cofactor">
    <cofactor evidence="1">
        <name>heme b</name>
        <dbReference type="ChEBI" id="CHEBI:60344"/>
    </cofactor>
</comment>
<comment type="pathway">
    <text evidence="10">Porphyrin-containing compound metabolism; heme A biosynthesis; heme A from heme O: step 1/1.</text>
</comment>
<keyword evidence="7" id="KW-0408">Iron</keyword>
<keyword evidence="4" id="KW-0479">Metal-binding</keyword>
<dbReference type="AlphaFoldDB" id="A0A7S3JRB6"/>
<organism evidence="13">
    <name type="scientific">Aureoumbra lagunensis</name>
    <dbReference type="NCBI Taxonomy" id="44058"/>
    <lineage>
        <taxon>Eukaryota</taxon>
        <taxon>Sar</taxon>
        <taxon>Stramenopiles</taxon>
        <taxon>Ochrophyta</taxon>
        <taxon>Pelagophyceae</taxon>
        <taxon>Pelagomonadales</taxon>
        <taxon>Aureoumbra</taxon>
    </lineage>
</organism>
<dbReference type="Pfam" id="PF02628">
    <property type="entry name" value="COX15-CtaA"/>
    <property type="match status" value="1"/>
</dbReference>
<keyword evidence="5 12" id="KW-1133">Transmembrane helix</keyword>